<feature type="compositionally biased region" description="Polar residues" evidence="3">
    <location>
        <begin position="1700"/>
        <end position="1714"/>
    </location>
</feature>
<dbReference type="EMBL" id="LSRX01000515">
    <property type="protein sequence ID" value="OLP95131.1"/>
    <property type="molecule type" value="Genomic_DNA"/>
</dbReference>
<dbReference type="PROSITE" id="PS50157">
    <property type="entry name" value="ZINC_FINGER_C2H2_2"/>
    <property type="match status" value="1"/>
</dbReference>
<comment type="caution">
    <text evidence="5">The sequence shown here is derived from an EMBL/GenBank/DDBJ whole genome shotgun (WGS) entry which is preliminary data.</text>
</comment>
<feature type="region of interest" description="Disordered" evidence="3">
    <location>
        <begin position="323"/>
        <end position="517"/>
    </location>
</feature>
<feature type="region of interest" description="Disordered" evidence="3">
    <location>
        <begin position="854"/>
        <end position="913"/>
    </location>
</feature>
<dbReference type="InterPro" id="IPR036397">
    <property type="entry name" value="RNaseH_sf"/>
</dbReference>
<dbReference type="PANTHER" id="PTHR13037">
    <property type="entry name" value="FORMIN"/>
    <property type="match status" value="1"/>
</dbReference>
<feature type="region of interest" description="Disordered" evidence="3">
    <location>
        <begin position="1691"/>
        <end position="1723"/>
    </location>
</feature>
<feature type="compositionally biased region" description="Basic and acidic residues" evidence="3">
    <location>
        <begin position="437"/>
        <end position="446"/>
    </location>
</feature>
<feature type="compositionally biased region" description="Pro residues" evidence="3">
    <location>
        <begin position="485"/>
        <end position="504"/>
    </location>
</feature>
<evidence type="ECO:0000313" key="5">
    <source>
        <dbReference type="EMBL" id="OLP95131.1"/>
    </source>
</evidence>
<dbReference type="OrthoDB" id="413645at2759"/>
<dbReference type="InterPro" id="IPR012337">
    <property type="entry name" value="RNaseH-like_sf"/>
</dbReference>
<dbReference type="PROSITE" id="PS00028">
    <property type="entry name" value="ZINC_FINGER_C2H2_1"/>
    <property type="match status" value="1"/>
</dbReference>
<dbReference type="GO" id="GO:0008270">
    <property type="term" value="F:zinc ion binding"/>
    <property type="evidence" value="ECO:0007669"/>
    <property type="project" value="UniProtKB-KW"/>
</dbReference>
<evidence type="ECO:0000256" key="3">
    <source>
        <dbReference type="SAM" id="MobiDB-lite"/>
    </source>
</evidence>
<dbReference type="SUPFAM" id="SSF56219">
    <property type="entry name" value="DNase I-like"/>
    <property type="match status" value="1"/>
</dbReference>
<dbReference type="GO" id="GO:0003824">
    <property type="term" value="F:catalytic activity"/>
    <property type="evidence" value="ECO:0007669"/>
    <property type="project" value="InterPro"/>
</dbReference>
<dbReference type="Gene3D" id="3.30.420.10">
    <property type="entry name" value="Ribonuclease H-like superfamily/Ribonuclease H"/>
    <property type="match status" value="1"/>
</dbReference>
<evidence type="ECO:0000256" key="1">
    <source>
        <dbReference type="ARBA" id="ARBA00022581"/>
    </source>
</evidence>
<dbReference type="GO" id="GO:0003676">
    <property type="term" value="F:nucleic acid binding"/>
    <property type="evidence" value="ECO:0007669"/>
    <property type="project" value="InterPro"/>
</dbReference>
<sequence length="3520" mass="387037">MARPGRTKTMDFFDVNNGHPALPRFRLVDAALATLASGSHELRERWISLIGGYFVQRKSLKLVFHLLDAGLCELMPADRELWRLLAQDRKIEGPSTNTVRRPISLRALRDLAQHHSVPPQQRLLLRQMGGKKTWHGEGWDKSPPWSLWRGARQSRQAHWEEDWQASRRPNHRFPAYDRGGEAPISVIKETRTAAPDRDYTLVQRVQHAVNLARKSAGKVARLQKERDQKVAQWTQYEKDLKESYQRERKRHLHAVQTLEHDIAEALAASETDQRIMQTAADACFLRPPAEQDGSWEALMAEQDDPTVPPFTRDMWEFMQTAMRQRTGDGPSTRPPPQTRNEPDVEMPPAPAPVPMEASQSHPTMRRPPMQTDTMPKGYAAASPGHQFRAEPYPTGSPLPTHMTVEPKETGDNSGVATSAHKPGPHRSPTQALPTRGNIKDTTKAPPEKAPVNGPTFQEKLDARRASATAEAKHSAMQPFRQHAQPVPPIPPEPGPPQGPEPPISIPDEDGPQAWLHPANTTTVGARQAGGFEYDLDLLLQVVVSISRITLSFVDFMSFFCASFREPVLLHYLVMPGHLSVLSYPSIIAQGARPHCAVLLDVTRVGGACQALTLPIDIGLREFLERISMLINVDVEAEQVNVWVGPTTQPASYGGQLSITHGTLITVTQSHVRAPAIFYAEGLFGLGRDWTRLDHVPKPARAHCMAVCHSRGIHPVVLAFFPRYFKEDIALQVTKSSREEATVIIVDNLPVLDLDGEPCPQTAVVLPKKPEQCQNETQAQSTAPTVAYLLDVRLHDLESGDLIAVLPADRPLPPVRTLEVLLGGGGRKELQGDRTFLHVAHGEVLRFCFVADRPSSEPSGVAGSSEGPDDQESDDSEDSEDSDPDSDHDTQGPTAESPVRGGSPANRERSRSPKPMAVLGLSHTATPESRPQLQPMLQKSADLLVAALPCACEVFMRNTDLHSILAGGPLPLAGLFKAAYTPKGHAFQIRGGPTTQPPVRTAKLLREPESRTASHGHHMQDLRRVTELLGGQWLASTRRFLPDWLLQDALGPHTQPAPANVDLLVHFAVLKIDYDAEFYAIGVTLPATLAEARAALQVERPQGLQELFPSLLPVLPQPLRGTACHMASPAWIPGLQGACFDTSRVDGRIFASHIPDYVSRHELLALAGFDATFDLAVWLGTEPLQLTSEVAGFQPPALALCSAGLPANPTAVAGGLSVELPAQCFSPARRLRPQCAQGLFCQVRCDRADGYACLPPGRVIKVTYASTQDMFQPPLSSQVTGPSRSGDTHEDAQDTESSANSDFNDLVEASLRASEAIAAETDTTGVNLTCFLYASDYVPYMLGNTAPLPMHQDDFLHHLQQQRVDDFVVFFPWLCPVYPQPDPTYVTLLAIPDWQTVGVPVLISLLGPDARIFAIYLPAVIRRDDVLHLAKVGTEAGHRVFLRDVPWPLQGQDPVNVEAGDLITVCPPDWTYTPGMPLTDILQWAYGWTFPDGPPGQSPAGTWLLTDQLDMHAHVRLPSGVISHSLLAASTGTDLQTLAIAMARPAIANHAYAARTSDDVLIAADPEPRDPLTHVPYILDQRPTLLPLGVRWAHHGRVDVASLHAIIAARCPAGFCVRIYGGETSVGHGNHFRTVHPGTVLSVEFHPLRVGGEATLPGDDDDPSATNSVDQRRTAVWCRVKCIWPGCRYDSTHQPQERQRSQTTWHAHGTSQTQAGHGLHKAPRRPASVLVRPSIVPACVIWWLLLPVAQAARPTDDIVWASPGGYDHMWPLASRIDAQPTGPQGGTSVPVCAAHSLHDPRLGRPIPTPCRSKSLLPSGSKASPGVGPTLFEEALWRPGCQAFFMAATLVDTLLEHFVHSQATAVLSSASTNSPPVVVLADCIAPTPHQQACLALRDILPLPAFDGHADWLDNDLDTLVQWDRLSTALKNQFLNIDKWHDFENQSPDCWRGLQALHLYTDGSARVMPTDVLPCSWAFTVWCIHTSGTFFLGGSAFTSAAPSQPYHVGEIHEDSLTGELLAMLWAFAWLAQYGPVYQVPVTVHYDANSVGMGAFGAWRPPSYARQADRPTLPELIVSLRQYVEVLLPLAHRHVSGHSGVLGNELADSMAKKARAAPDTAERCLPVWPAQLYQHQFWAWAWTLAKTTHDLPTLYAMESEAHRLRQLPRTTEVAPAMGLRTVQPPRANVVFHLVCVSFNVLTLRDKPVGQHTEAGMRFPGRRAVLLQELAHHSPTFVGLQETRLPDTATLPDGDYFMFNAAATDRGQLGCALWVTRTRPYATSGTTKFYFQEHHFAVVGFSHRHISVAVDAPHLKILVMVAHCPSLHNHPRHVVEQFWQGRLEELRRRRAGAEFVILVDANAELGSIQTDAVGGFQPTDETEAGALFHDFLLRAGALLPSTLPDCHDGSGVTWRSALGHGHRLDYIVAPNTWRSFGLRSSELPGFEALQLREDHTPVKLVVEFCRQASDQPYTDARRRAVRPLPAADQETARSRSLLLYGLPTAPWHATVDQQYACFVQAWTAAGTDMTTQTQPAPVQPFLTNDTLQLVQCCKALREYLHVEARERQKRLLMVAFAAFIHAWEGTAFTEQADRLNYLQGLVTEVTLQDLRNPTSLYKAVRRAFPAARSSRRSALRPLPAVIDTDGTLAATPFDKAECWRKHFGQQEAGVTADQTSYIAAFNSLPPVDLPSLDMSSVPNMPALESTLLQLKNLKAAGPDGISPDLLKLAPPAAARHLMPIFLKASLSIREPIEFRGGTLICLAKRVGAALQCQHYRSILISSVPAKVLHRHWRTQLLPAHARTKPPLQAGALGGVGIEAISLTARTFQAMHASTHRLWSIIFVDVQAAFYRVVRESLYRTPDDDASLLQVLHAMKLPPAAIPELRDTLASMATLAELGATPQVRAAIQDAMQGDPAADILFALSFSVFLRRVQETLRDQGLAPELGQPPCDHPWTHPDTCPDPADLNLGAPAWADDFFLPQQGRDRMTLLARTRSTMEHTLGMATSIGMKLTFAPDKTAALLPSGHDWHRLASLIDNKHASTGLTVRDPLTKEDHVLPFVQAYKHLGGILTASTTTRPDILHRQARAMGVVKPLRRQLFGSAAVPIQTRRSLLGALALSKLVHTSAALILPNALAQRNWDKAYLQVLRALLPRKGPADHQHSYLALLAARAPPPPLALAKARAAFLVQLTVHGPLVLRQLLILHWRWHAASSWLAQLSTDIDLVAMYCPDAVAPIQGARPVESLLDSLVEDPRWWLGQVKKAVKQAQVHLERWRLLKSKGAVSLRLAPPSAADLPYQCGHCGAAFALRKHLGAHQAKSHGIWSPARHFALDTYCHACHRWFGTVRQVQTHLKRSGTCLLRLAHLFPPLTKVQVRQVEAPELAISKRLQQGHWTAYKAVTQTAQVLGPLTPTAEERLGHVDFYSEDARRSDYELCIVLTKADNSVPSQLERFASLVREALRREGSDLALRATIFACSSMTKLGKDTLWRKIWSAVGGEASTIADLGAGPDNAERYRKTEFGLEEKQ</sequence>
<dbReference type="Gene3D" id="3.40.50.300">
    <property type="entry name" value="P-loop containing nucleotide triphosphate hydrolases"/>
    <property type="match status" value="1"/>
</dbReference>
<accession>A0A1Q9DIW1</accession>
<gene>
    <name evidence="5" type="ORF">AK812_SmicGene22765</name>
</gene>
<dbReference type="InterPro" id="IPR013087">
    <property type="entry name" value="Znf_C2H2_type"/>
</dbReference>
<dbReference type="Pfam" id="PF03372">
    <property type="entry name" value="Exo_endo_phos"/>
    <property type="match status" value="1"/>
</dbReference>
<dbReference type="InterPro" id="IPR005135">
    <property type="entry name" value="Endo/exonuclease/phosphatase"/>
</dbReference>
<dbReference type="Proteomes" id="UP000186817">
    <property type="component" value="Unassembled WGS sequence"/>
</dbReference>
<feature type="region of interest" description="Disordered" evidence="3">
    <location>
        <begin position="1271"/>
        <end position="1300"/>
    </location>
</feature>
<dbReference type="InterPro" id="IPR036691">
    <property type="entry name" value="Endo/exonu/phosph_ase_sf"/>
</dbReference>
<dbReference type="InterPro" id="IPR027417">
    <property type="entry name" value="P-loop_NTPase"/>
</dbReference>
<dbReference type="SUPFAM" id="SSF53098">
    <property type="entry name" value="Ribonuclease H-like"/>
    <property type="match status" value="1"/>
</dbReference>
<feature type="compositionally biased region" description="Acidic residues" evidence="3">
    <location>
        <begin position="866"/>
        <end position="883"/>
    </location>
</feature>
<keyword evidence="2" id="KW-0479">Metal-binding</keyword>
<feature type="domain" description="C2H2-type" evidence="4">
    <location>
        <begin position="3291"/>
        <end position="3319"/>
    </location>
</feature>
<evidence type="ECO:0000256" key="2">
    <source>
        <dbReference type="PROSITE-ProRule" id="PRU00042"/>
    </source>
</evidence>
<evidence type="ECO:0000313" key="6">
    <source>
        <dbReference type="Proteomes" id="UP000186817"/>
    </source>
</evidence>
<dbReference type="Gene3D" id="3.60.10.10">
    <property type="entry name" value="Endonuclease/exonuclease/phosphatase"/>
    <property type="match status" value="1"/>
</dbReference>
<keyword evidence="1" id="KW-0945">Host-virus interaction</keyword>
<proteinExistence type="predicted"/>
<keyword evidence="2" id="KW-0863">Zinc-finger</keyword>
<organism evidence="5 6">
    <name type="scientific">Symbiodinium microadriaticum</name>
    <name type="common">Dinoflagellate</name>
    <name type="synonym">Zooxanthella microadriatica</name>
    <dbReference type="NCBI Taxonomy" id="2951"/>
    <lineage>
        <taxon>Eukaryota</taxon>
        <taxon>Sar</taxon>
        <taxon>Alveolata</taxon>
        <taxon>Dinophyceae</taxon>
        <taxon>Suessiales</taxon>
        <taxon>Symbiodiniaceae</taxon>
        <taxon>Symbiodinium</taxon>
    </lineage>
</organism>
<protein>
    <recommendedName>
        <fullName evidence="4">C2H2-type domain-containing protein</fullName>
    </recommendedName>
</protein>
<feature type="compositionally biased region" description="Polar residues" evidence="3">
    <location>
        <begin position="1271"/>
        <end position="1284"/>
    </location>
</feature>
<reference evidence="5 6" key="1">
    <citation type="submission" date="2016-02" db="EMBL/GenBank/DDBJ databases">
        <title>Genome analysis of coral dinoflagellate symbionts highlights evolutionary adaptations to a symbiotic lifestyle.</title>
        <authorList>
            <person name="Aranda M."/>
            <person name="Li Y."/>
            <person name="Liew Y.J."/>
            <person name="Baumgarten S."/>
            <person name="Simakov O."/>
            <person name="Wilson M."/>
            <person name="Piel J."/>
            <person name="Ashoor H."/>
            <person name="Bougouffa S."/>
            <person name="Bajic V.B."/>
            <person name="Ryu T."/>
            <person name="Ravasi T."/>
            <person name="Bayer T."/>
            <person name="Micklem G."/>
            <person name="Kim H."/>
            <person name="Bhak J."/>
            <person name="Lajeunesse T.C."/>
            <person name="Voolstra C.R."/>
        </authorList>
    </citation>
    <scope>NUCLEOTIDE SEQUENCE [LARGE SCALE GENOMIC DNA]</scope>
    <source>
        <strain evidence="5 6">CCMP2467</strain>
    </source>
</reference>
<dbReference type="PANTHER" id="PTHR13037:SF24">
    <property type="entry name" value="POLYCOMB PROTEIN PCL-RELATED"/>
    <property type="match status" value="1"/>
</dbReference>
<keyword evidence="6" id="KW-1185">Reference proteome</keyword>
<name>A0A1Q9DIW1_SYMMI</name>
<evidence type="ECO:0000259" key="4">
    <source>
        <dbReference type="PROSITE" id="PS50157"/>
    </source>
</evidence>
<keyword evidence="2" id="KW-0862">Zinc</keyword>